<dbReference type="AlphaFoldDB" id="A0A401G8D0"/>
<evidence type="ECO:0000256" key="6">
    <source>
        <dbReference type="SAM" id="Coils"/>
    </source>
</evidence>
<evidence type="ECO:0000256" key="3">
    <source>
        <dbReference type="ARBA" id="ARBA00023125"/>
    </source>
</evidence>
<sequence>MPQDSNTATDDVPHDRNTGHRRGRSASQPVTPVHNAPMSSPSTRAVDPLDFSFLNQYNAGPSSAPSYPQPVYSDDAFARAVRSLQESPSVVPQVPPIPPPSLNPALNPALNPMSSQPMPNPTEAFLAAIPWLQYLQIQSIYGQQQQHQPQHHQLQQQQQLQYMPPPPMPQVPFGFDSGQLGSFVSNDAGPSEPPQLPPPQPVSNPPSPEAAEPQEGDQIGSSDDKRRRNTAASARFRIKKKQWTLNLERGISDLSGRVEELEREAGELRRENGWLKEIVMLKSKRLAGVVPDLEQGTSSSTPGNTSSPGGEPSSSRDGSSERPGEKGKGR</sequence>
<accession>A0A401G8D0</accession>
<keyword evidence="10" id="KW-1185">Reference proteome</keyword>
<dbReference type="InterPro" id="IPR046347">
    <property type="entry name" value="bZIP_sf"/>
</dbReference>
<feature type="region of interest" description="Disordered" evidence="7">
    <location>
        <begin position="288"/>
        <end position="330"/>
    </location>
</feature>
<dbReference type="InterPro" id="IPR004827">
    <property type="entry name" value="bZIP"/>
</dbReference>
<name>A0A401G8D0_9APHY</name>
<evidence type="ECO:0000256" key="4">
    <source>
        <dbReference type="ARBA" id="ARBA00023163"/>
    </source>
</evidence>
<comment type="caution">
    <text evidence="9">The sequence shown here is derived from an EMBL/GenBank/DDBJ whole genome shotgun (WGS) entry which is preliminary data.</text>
</comment>
<feature type="region of interest" description="Disordered" evidence="7">
    <location>
        <begin position="146"/>
        <end position="240"/>
    </location>
</feature>
<proteinExistence type="predicted"/>
<feature type="compositionally biased region" description="Pro residues" evidence="7">
    <location>
        <begin position="191"/>
        <end position="208"/>
    </location>
</feature>
<dbReference type="InParanoid" id="A0A401G8D0"/>
<dbReference type="PANTHER" id="PTHR13044:SF14">
    <property type="entry name" value="CRYPTOCEPHAL, ISOFORM A"/>
    <property type="match status" value="1"/>
</dbReference>
<evidence type="ECO:0000256" key="2">
    <source>
        <dbReference type="ARBA" id="ARBA00023015"/>
    </source>
</evidence>
<feature type="compositionally biased region" description="Low complexity" evidence="7">
    <location>
        <begin position="296"/>
        <end position="317"/>
    </location>
</feature>
<keyword evidence="2" id="KW-0805">Transcription regulation</keyword>
<dbReference type="GeneID" id="38775357"/>
<dbReference type="EMBL" id="BFAD01000001">
    <property type="protein sequence ID" value="GBE78440.1"/>
    <property type="molecule type" value="Genomic_DNA"/>
</dbReference>
<dbReference type="CDD" id="cd14705">
    <property type="entry name" value="bZIP_Zip1"/>
    <property type="match status" value="1"/>
</dbReference>
<dbReference type="Gene3D" id="1.20.5.170">
    <property type="match status" value="1"/>
</dbReference>
<dbReference type="GO" id="GO:0005634">
    <property type="term" value="C:nucleus"/>
    <property type="evidence" value="ECO:0007669"/>
    <property type="project" value="UniProtKB-SubCell"/>
</dbReference>
<comment type="subcellular location">
    <subcellularLocation>
        <location evidence="1">Nucleus</location>
    </subcellularLocation>
</comment>
<organism evidence="9 10">
    <name type="scientific">Sparassis crispa</name>
    <dbReference type="NCBI Taxonomy" id="139825"/>
    <lineage>
        <taxon>Eukaryota</taxon>
        <taxon>Fungi</taxon>
        <taxon>Dikarya</taxon>
        <taxon>Basidiomycota</taxon>
        <taxon>Agaricomycotina</taxon>
        <taxon>Agaricomycetes</taxon>
        <taxon>Polyporales</taxon>
        <taxon>Sparassidaceae</taxon>
        <taxon>Sparassis</taxon>
    </lineage>
</organism>
<evidence type="ECO:0000313" key="10">
    <source>
        <dbReference type="Proteomes" id="UP000287166"/>
    </source>
</evidence>
<evidence type="ECO:0000256" key="7">
    <source>
        <dbReference type="SAM" id="MobiDB-lite"/>
    </source>
</evidence>
<dbReference type="OrthoDB" id="1939598at2759"/>
<keyword evidence="4" id="KW-0804">Transcription</keyword>
<gene>
    <name evidence="9" type="ORF">SCP_0113290</name>
</gene>
<dbReference type="RefSeq" id="XP_027609353.1">
    <property type="nucleotide sequence ID" value="XM_027753552.1"/>
</dbReference>
<protein>
    <recommendedName>
        <fullName evidence="8">BZIP domain-containing protein</fullName>
    </recommendedName>
</protein>
<dbReference type="PANTHER" id="PTHR13044">
    <property type="entry name" value="ACTIVATING TRANSCRIPTION FACTOR ATF 4/5"/>
    <property type="match status" value="1"/>
</dbReference>
<evidence type="ECO:0000256" key="5">
    <source>
        <dbReference type="ARBA" id="ARBA00023242"/>
    </source>
</evidence>
<keyword evidence="6" id="KW-0175">Coiled coil</keyword>
<feature type="region of interest" description="Disordered" evidence="7">
    <location>
        <begin position="1"/>
        <end position="47"/>
    </location>
</feature>
<evidence type="ECO:0000259" key="8">
    <source>
        <dbReference type="PROSITE" id="PS50217"/>
    </source>
</evidence>
<dbReference type="STRING" id="139825.A0A401G8D0"/>
<feature type="coiled-coil region" evidence="6">
    <location>
        <begin position="244"/>
        <end position="278"/>
    </location>
</feature>
<reference evidence="9 10" key="1">
    <citation type="journal article" date="2018" name="Sci. Rep.">
        <title>Genome sequence of the cauliflower mushroom Sparassis crispa (Hanabiratake) and its association with beneficial usage.</title>
        <authorList>
            <person name="Kiyama R."/>
            <person name="Furutani Y."/>
            <person name="Kawaguchi K."/>
            <person name="Nakanishi T."/>
        </authorList>
    </citation>
    <scope>NUCLEOTIDE SEQUENCE [LARGE SCALE GENOMIC DNA]</scope>
</reference>
<dbReference type="SMART" id="SM00338">
    <property type="entry name" value="BRLZ"/>
    <property type="match status" value="1"/>
</dbReference>
<dbReference type="SUPFAM" id="SSF57959">
    <property type="entry name" value="Leucine zipper domain"/>
    <property type="match status" value="1"/>
</dbReference>
<dbReference type="GO" id="GO:0000977">
    <property type="term" value="F:RNA polymerase II transcription regulatory region sequence-specific DNA binding"/>
    <property type="evidence" value="ECO:0007669"/>
    <property type="project" value="TreeGrafter"/>
</dbReference>
<keyword evidence="3" id="KW-0238">DNA-binding</keyword>
<evidence type="ECO:0000313" key="9">
    <source>
        <dbReference type="EMBL" id="GBE78440.1"/>
    </source>
</evidence>
<dbReference type="PROSITE" id="PS00036">
    <property type="entry name" value="BZIP_BASIC"/>
    <property type="match status" value="1"/>
</dbReference>
<dbReference type="PROSITE" id="PS50217">
    <property type="entry name" value="BZIP"/>
    <property type="match status" value="1"/>
</dbReference>
<dbReference type="Pfam" id="PF07716">
    <property type="entry name" value="bZIP_2"/>
    <property type="match status" value="1"/>
</dbReference>
<dbReference type="Proteomes" id="UP000287166">
    <property type="component" value="Unassembled WGS sequence"/>
</dbReference>
<dbReference type="GO" id="GO:0001228">
    <property type="term" value="F:DNA-binding transcription activator activity, RNA polymerase II-specific"/>
    <property type="evidence" value="ECO:0007669"/>
    <property type="project" value="TreeGrafter"/>
</dbReference>
<feature type="domain" description="BZIP" evidence="8">
    <location>
        <begin position="225"/>
        <end position="277"/>
    </location>
</feature>
<evidence type="ECO:0000256" key="1">
    <source>
        <dbReference type="ARBA" id="ARBA00004123"/>
    </source>
</evidence>
<keyword evidence="5" id="KW-0539">Nucleus</keyword>
<feature type="compositionally biased region" description="Low complexity" evidence="7">
    <location>
        <begin position="146"/>
        <end position="162"/>
    </location>
</feature>
<feature type="compositionally biased region" description="Basic and acidic residues" evidence="7">
    <location>
        <begin position="318"/>
        <end position="330"/>
    </location>
</feature>